<evidence type="ECO:0000259" key="11">
    <source>
        <dbReference type="Pfam" id="PF01370"/>
    </source>
</evidence>
<dbReference type="GO" id="GO:0005829">
    <property type="term" value="C:cytosol"/>
    <property type="evidence" value="ECO:0007669"/>
    <property type="project" value="TreeGrafter"/>
</dbReference>
<keyword evidence="8" id="KW-0299">Galactose metabolism</keyword>
<keyword evidence="10" id="KW-0119">Carbohydrate metabolism</keyword>
<dbReference type="CDD" id="cd05247">
    <property type="entry name" value="UDP_G4E_1_SDR_e"/>
    <property type="match status" value="1"/>
</dbReference>
<dbReference type="NCBIfam" id="TIGR01179">
    <property type="entry name" value="galE"/>
    <property type="match status" value="1"/>
</dbReference>
<evidence type="ECO:0000256" key="3">
    <source>
        <dbReference type="ARBA" id="ARBA00004947"/>
    </source>
</evidence>
<evidence type="ECO:0000256" key="6">
    <source>
        <dbReference type="ARBA" id="ARBA00018569"/>
    </source>
</evidence>
<dbReference type="RefSeq" id="WP_123201972.1">
    <property type="nucleotide sequence ID" value="NZ_RJMB01000014.1"/>
</dbReference>
<dbReference type="Gene3D" id="3.40.50.720">
    <property type="entry name" value="NAD(P)-binding Rossmann-like Domain"/>
    <property type="match status" value="1"/>
</dbReference>
<dbReference type="Pfam" id="PF01370">
    <property type="entry name" value="Epimerase"/>
    <property type="match status" value="1"/>
</dbReference>
<comment type="catalytic activity">
    <reaction evidence="1 10">
        <text>UDP-alpha-D-glucose = UDP-alpha-D-galactose</text>
        <dbReference type="Rhea" id="RHEA:22168"/>
        <dbReference type="ChEBI" id="CHEBI:58885"/>
        <dbReference type="ChEBI" id="CHEBI:66914"/>
        <dbReference type="EC" id="5.1.3.2"/>
    </reaction>
</comment>
<dbReference type="EMBL" id="RJMB01000014">
    <property type="protein sequence ID" value="RNL83858.1"/>
    <property type="molecule type" value="Genomic_DNA"/>
</dbReference>
<feature type="domain" description="NAD-dependent epimerase/dehydratase" evidence="11">
    <location>
        <begin position="3"/>
        <end position="261"/>
    </location>
</feature>
<comment type="similarity">
    <text evidence="4 10">Belongs to the NAD(P)-dependent epimerase/dehydratase family.</text>
</comment>
<evidence type="ECO:0000256" key="4">
    <source>
        <dbReference type="ARBA" id="ARBA00007637"/>
    </source>
</evidence>
<comment type="caution">
    <text evidence="12">The sequence shown here is derived from an EMBL/GenBank/DDBJ whole genome shotgun (WGS) entry which is preliminary data.</text>
</comment>
<dbReference type="PRINTS" id="PR01713">
    <property type="entry name" value="NUCEPIMERASE"/>
</dbReference>
<dbReference type="EC" id="5.1.3.2" evidence="5 10"/>
<protein>
    <recommendedName>
        <fullName evidence="6 10">UDP-glucose 4-epimerase</fullName>
        <ecNumber evidence="5 10">5.1.3.2</ecNumber>
    </recommendedName>
</protein>
<dbReference type="PANTHER" id="PTHR43725:SF47">
    <property type="entry name" value="UDP-GLUCOSE 4-EPIMERASE"/>
    <property type="match status" value="1"/>
</dbReference>
<dbReference type="GO" id="GO:0003978">
    <property type="term" value="F:UDP-glucose 4-epimerase activity"/>
    <property type="evidence" value="ECO:0007669"/>
    <property type="project" value="UniProtKB-UniRule"/>
</dbReference>
<evidence type="ECO:0000256" key="1">
    <source>
        <dbReference type="ARBA" id="ARBA00000083"/>
    </source>
</evidence>
<evidence type="ECO:0000256" key="2">
    <source>
        <dbReference type="ARBA" id="ARBA00001911"/>
    </source>
</evidence>
<evidence type="ECO:0000256" key="9">
    <source>
        <dbReference type="ARBA" id="ARBA00023235"/>
    </source>
</evidence>
<comment type="subunit">
    <text evidence="10">Homodimer.</text>
</comment>
<keyword evidence="13" id="KW-1185">Reference proteome</keyword>
<evidence type="ECO:0000256" key="8">
    <source>
        <dbReference type="ARBA" id="ARBA00023144"/>
    </source>
</evidence>
<keyword evidence="7 10" id="KW-0520">NAD</keyword>
<dbReference type="InterPro" id="IPR005886">
    <property type="entry name" value="UDP_G4E"/>
</dbReference>
<evidence type="ECO:0000313" key="13">
    <source>
        <dbReference type="Proteomes" id="UP000269198"/>
    </source>
</evidence>
<gene>
    <name evidence="12" type="primary">galE</name>
    <name evidence="12" type="ORF">EFW17_14755</name>
</gene>
<dbReference type="Proteomes" id="UP000269198">
    <property type="component" value="Unassembled WGS sequence"/>
</dbReference>
<comment type="pathway">
    <text evidence="3 10">Carbohydrate metabolism; galactose metabolism.</text>
</comment>
<dbReference type="UniPathway" id="UPA00214"/>
<sequence length="338" mass="35967">MNVLLTGGTGYIGSHTAVALIEAGHEVVLLDNLGGSQSEAVRRVERVTGRTVPLHVGDCADPATVDRVLGERAFDAVVHCAGLKAVGESTEQPLRYYRNNLDAVLALCEAMGAHGVRRLVFSSSATVYGDPETVPITEDMPLSVTNPYGATKLFAERILADLAAADPAWHVISLRYFNPIGAHPSGLIGEDPDGEPNNLFPYITQVAAGRRAKLRVFGADYPTPDGTGVRDYLHVVDLAQGHVAAIEHLADEPGHRVYNLGTGEGTSVLQSIRAFEAASGRPVPYEVVDRRPGDVATCYADPSAAQRDLGWKATRSVAEACVDAWRWQSANPHGLGSG</sequence>
<dbReference type="InterPro" id="IPR036291">
    <property type="entry name" value="NAD(P)-bd_dom_sf"/>
</dbReference>
<comment type="cofactor">
    <cofactor evidence="2 10">
        <name>NAD(+)</name>
        <dbReference type="ChEBI" id="CHEBI:57540"/>
    </cofactor>
</comment>
<dbReference type="InterPro" id="IPR001509">
    <property type="entry name" value="Epimerase_deHydtase"/>
</dbReference>
<dbReference type="OrthoDB" id="3513148at2"/>
<evidence type="ECO:0000256" key="5">
    <source>
        <dbReference type="ARBA" id="ARBA00013189"/>
    </source>
</evidence>
<reference evidence="12 13" key="1">
    <citation type="submission" date="2018-11" db="EMBL/GenBank/DDBJ databases">
        <title>The genome draft of YIM 96095.</title>
        <authorList>
            <person name="Tang S.-K."/>
            <person name="Chunyu W.-X."/>
            <person name="Feng Y.-Z."/>
        </authorList>
    </citation>
    <scope>NUCLEOTIDE SEQUENCE [LARGE SCALE GENOMIC DNA]</scope>
    <source>
        <strain evidence="12 13">YIM 96095</strain>
    </source>
</reference>
<keyword evidence="9 10" id="KW-0413">Isomerase</keyword>
<evidence type="ECO:0000313" key="12">
    <source>
        <dbReference type="EMBL" id="RNL83858.1"/>
    </source>
</evidence>
<evidence type="ECO:0000256" key="7">
    <source>
        <dbReference type="ARBA" id="ARBA00023027"/>
    </source>
</evidence>
<dbReference type="AlphaFoldDB" id="A0A3N0E7Q6"/>
<dbReference type="SUPFAM" id="SSF51735">
    <property type="entry name" value="NAD(P)-binding Rossmann-fold domains"/>
    <property type="match status" value="1"/>
</dbReference>
<dbReference type="Gene3D" id="3.90.25.10">
    <property type="entry name" value="UDP-galactose 4-epimerase, domain 1"/>
    <property type="match status" value="1"/>
</dbReference>
<accession>A0A3N0E7Q6</accession>
<name>A0A3N0E7Q6_9ACTN</name>
<proteinExistence type="inferred from homology"/>
<dbReference type="NCBIfam" id="NF007956">
    <property type="entry name" value="PRK10675.1"/>
    <property type="match status" value="1"/>
</dbReference>
<dbReference type="PANTHER" id="PTHR43725">
    <property type="entry name" value="UDP-GLUCOSE 4-EPIMERASE"/>
    <property type="match status" value="1"/>
</dbReference>
<dbReference type="GO" id="GO:0006012">
    <property type="term" value="P:galactose metabolic process"/>
    <property type="evidence" value="ECO:0007669"/>
    <property type="project" value="UniProtKB-UniPathway"/>
</dbReference>
<evidence type="ECO:0000256" key="10">
    <source>
        <dbReference type="RuleBase" id="RU366046"/>
    </source>
</evidence>
<organism evidence="12 13">
    <name type="scientific">Halostreptopolyspora alba</name>
    <dbReference type="NCBI Taxonomy" id="2487137"/>
    <lineage>
        <taxon>Bacteria</taxon>
        <taxon>Bacillati</taxon>
        <taxon>Actinomycetota</taxon>
        <taxon>Actinomycetes</taxon>
        <taxon>Streptosporangiales</taxon>
        <taxon>Nocardiopsidaceae</taxon>
        <taxon>Halostreptopolyspora</taxon>
    </lineage>
</organism>